<evidence type="ECO:0000313" key="3">
    <source>
        <dbReference type="Proteomes" id="UP000724874"/>
    </source>
</evidence>
<dbReference type="EMBL" id="JADNYJ010000124">
    <property type="protein sequence ID" value="KAF8882342.1"/>
    <property type="molecule type" value="Genomic_DNA"/>
</dbReference>
<feature type="region of interest" description="Disordered" evidence="1">
    <location>
        <begin position="430"/>
        <end position="587"/>
    </location>
</feature>
<feature type="region of interest" description="Disordered" evidence="1">
    <location>
        <begin position="1"/>
        <end position="84"/>
    </location>
</feature>
<keyword evidence="3" id="KW-1185">Reference proteome</keyword>
<feature type="compositionally biased region" description="Low complexity" evidence="1">
    <location>
        <begin position="65"/>
        <end position="78"/>
    </location>
</feature>
<comment type="caution">
    <text evidence="2">The sequence shown here is derived from an EMBL/GenBank/DDBJ whole genome shotgun (WGS) entry which is preliminary data.</text>
</comment>
<feature type="compositionally biased region" description="Polar residues" evidence="1">
    <location>
        <begin position="528"/>
        <end position="538"/>
    </location>
</feature>
<feature type="compositionally biased region" description="Basic and acidic residues" evidence="1">
    <location>
        <begin position="199"/>
        <end position="214"/>
    </location>
</feature>
<sequence>MDHDHGNVPNLQISQTTIDEEVDGDEAKSQSLADDEFVHTSLNPPTQSQYFSAGEETSHTPPHPSTSSGLPLFLPSSSDQEIPDQEILNARWESESDNSETNVIRTPHARILPLPVETQYGNLQDQEVPYGGDSDMTSEGEGERMHIETQHDYEGDSDINSNSERKPSASPSPSNCPPVIQRIRDGQDVSAQAGSSTIEGKRSADDDNINEEHPRKRKLAFGANKRQMSNLYGWVSNRRVLGQVVAAQKEIRQNYQEHQHGWQEYTKEQFDLQAKNFQIEKQQLEEGLRNRERDLETMQLTMEVKDQEFREQADRFAEMTENLKHRVKELKEHIASRNEEIGLQRKEWEAKEKDLNNNIKQITKEMNKAAEEHDVEIQKQIQSIEDDYENKISRLKEQLEQEKGGKNKLEARVAELQHMAEEQEKTIEEFEIAGGKGEANERARVKNVESERHQAEKEAQNAAQIQRQKRAEYKNGPSSSKDRHQPEERSTTMANQLRPVAQTRSFAQQEELHEDEDISDPASRKKGSSTPMNANPNPKTALRRSVQPLPRNNGKWSRLKHHAANKPREFLRAAGIESGSETEVNSS</sequence>
<evidence type="ECO:0000313" key="2">
    <source>
        <dbReference type="EMBL" id="KAF8882342.1"/>
    </source>
</evidence>
<name>A0A9P5NFU9_GYMJU</name>
<dbReference type="Proteomes" id="UP000724874">
    <property type="component" value="Unassembled WGS sequence"/>
</dbReference>
<proteinExistence type="predicted"/>
<protein>
    <submittedName>
        <fullName evidence="2">Uncharacterized protein</fullName>
    </submittedName>
</protein>
<organism evidence="2 3">
    <name type="scientific">Gymnopilus junonius</name>
    <name type="common">Spectacular rustgill mushroom</name>
    <name type="synonym">Gymnopilus spectabilis subsp. junonius</name>
    <dbReference type="NCBI Taxonomy" id="109634"/>
    <lineage>
        <taxon>Eukaryota</taxon>
        <taxon>Fungi</taxon>
        <taxon>Dikarya</taxon>
        <taxon>Basidiomycota</taxon>
        <taxon>Agaricomycotina</taxon>
        <taxon>Agaricomycetes</taxon>
        <taxon>Agaricomycetidae</taxon>
        <taxon>Agaricales</taxon>
        <taxon>Agaricineae</taxon>
        <taxon>Hymenogastraceae</taxon>
        <taxon>Gymnopilus</taxon>
    </lineage>
</organism>
<feature type="compositionally biased region" description="Basic and acidic residues" evidence="1">
    <location>
        <begin position="480"/>
        <end position="490"/>
    </location>
</feature>
<feature type="compositionally biased region" description="Basic and acidic residues" evidence="1">
    <location>
        <begin position="141"/>
        <end position="154"/>
    </location>
</feature>
<gene>
    <name evidence="2" type="ORF">CPB84DRAFT_1965413</name>
</gene>
<feature type="compositionally biased region" description="Polar residues" evidence="1">
    <location>
        <begin position="40"/>
        <end position="51"/>
    </location>
</feature>
<feature type="compositionally biased region" description="Basic and acidic residues" evidence="1">
    <location>
        <begin position="438"/>
        <end position="459"/>
    </location>
</feature>
<accession>A0A9P5NFU9</accession>
<reference evidence="2" key="1">
    <citation type="submission" date="2020-11" db="EMBL/GenBank/DDBJ databases">
        <authorList>
            <consortium name="DOE Joint Genome Institute"/>
            <person name="Ahrendt S."/>
            <person name="Riley R."/>
            <person name="Andreopoulos W."/>
            <person name="LaButti K."/>
            <person name="Pangilinan J."/>
            <person name="Ruiz-duenas F.J."/>
            <person name="Barrasa J.M."/>
            <person name="Sanchez-Garcia M."/>
            <person name="Camarero S."/>
            <person name="Miyauchi S."/>
            <person name="Serrano A."/>
            <person name="Linde D."/>
            <person name="Babiker R."/>
            <person name="Drula E."/>
            <person name="Ayuso-Fernandez I."/>
            <person name="Pacheco R."/>
            <person name="Padilla G."/>
            <person name="Ferreira P."/>
            <person name="Barriuso J."/>
            <person name="Kellner H."/>
            <person name="Castanera R."/>
            <person name="Alfaro M."/>
            <person name="Ramirez L."/>
            <person name="Pisabarro A.G."/>
            <person name="Kuo A."/>
            <person name="Tritt A."/>
            <person name="Lipzen A."/>
            <person name="He G."/>
            <person name="Yan M."/>
            <person name="Ng V."/>
            <person name="Cullen D."/>
            <person name="Martin F."/>
            <person name="Rosso M.-N."/>
            <person name="Henrissat B."/>
            <person name="Hibbett D."/>
            <person name="Martinez A.T."/>
            <person name="Grigoriev I.V."/>
        </authorList>
    </citation>
    <scope>NUCLEOTIDE SEQUENCE</scope>
    <source>
        <strain evidence="2">AH 44721</strain>
    </source>
</reference>
<evidence type="ECO:0000256" key="1">
    <source>
        <dbReference type="SAM" id="MobiDB-lite"/>
    </source>
</evidence>
<feature type="region of interest" description="Disordered" evidence="1">
    <location>
        <begin position="122"/>
        <end position="214"/>
    </location>
</feature>
<feature type="compositionally biased region" description="Polar residues" evidence="1">
    <location>
        <begin position="189"/>
        <end position="198"/>
    </location>
</feature>
<dbReference type="AlphaFoldDB" id="A0A9P5NFU9"/>